<accession>A0A6P3ZUX6</accession>
<dbReference type="SUPFAM" id="SSF103481">
    <property type="entry name" value="Multidrug resistance efflux transporter EmrE"/>
    <property type="match status" value="1"/>
</dbReference>
<dbReference type="InterPro" id="IPR004853">
    <property type="entry name" value="Sugar_P_trans_dom"/>
</dbReference>
<dbReference type="InterPro" id="IPR050186">
    <property type="entry name" value="TPT_transporter"/>
</dbReference>
<comment type="subcellular location">
    <subcellularLocation>
        <location evidence="1">Membrane</location>
        <topology evidence="1">Multi-pass membrane protein</topology>
    </subcellularLocation>
</comment>
<evidence type="ECO:0000313" key="9">
    <source>
        <dbReference type="RefSeq" id="XP_015877297.3"/>
    </source>
</evidence>
<evidence type="ECO:0000256" key="6">
    <source>
        <dbReference type="SAM" id="Phobius"/>
    </source>
</evidence>
<keyword evidence="2 6" id="KW-0812">Transmembrane</keyword>
<feature type="transmembrane region" description="Helical" evidence="6">
    <location>
        <begin position="209"/>
        <end position="229"/>
    </location>
</feature>
<keyword evidence="8" id="KW-1185">Reference proteome</keyword>
<feature type="transmembrane region" description="Helical" evidence="6">
    <location>
        <begin position="297"/>
        <end position="314"/>
    </location>
</feature>
<dbReference type="RefSeq" id="XP_015877297.3">
    <property type="nucleotide sequence ID" value="XM_016021811.4"/>
</dbReference>
<dbReference type="FunCoup" id="A0A6P3ZUX6">
    <property type="interactions" value="1478"/>
</dbReference>
<evidence type="ECO:0000256" key="4">
    <source>
        <dbReference type="ARBA" id="ARBA00023136"/>
    </source>
</evidence>
<protein>
    <submittedName>
        <fullName evidence="9">Probable sugar phosphate/phosphate translocator At3g11320</fullName>
    </submittedName>
</protein>
<organism evidence="8 9">
    <name type="scientific">Ziziphus jujuba</name>
    <name type="common">Chinese jujube</name>
    <name type="synonym">Ziziphus sativa</name>
    <dbReference type="NCBI Taxonomy" id="326968"/>
    <lineage>
        <taxon>Eukaryota</taxon>
        <taxon>Viridiplantae</taxon>
        <taxon>Streptophyta</taxon>
        <taxon>Embryophyta</taxon>
        <taxon>Tracheophyta</taxon>
        <taxon>Spermatophyta</taxon>
        <taxon>Magnoliopsida</taxon>
        <taxon>eudicotyledons</taxon>
        <taxon>Gunneridae</taxon>
        <taxon>Pentapetalae</taxon>
        <taxon>rosids</taxon>
        <taxon>fabids</taxon>
        <taxon>Rosales</taxon>
        <taxon>Rhamnaceae</taxon>
        <taxon>Paliureae</taxon>
        <taxon>Ziziphus</taxon>
    </lineage>
</organism>
<name>A0A6P3ZUX6_ZIZJJ</name>
<dbReference type="GO" id="GO:0016020">
    <property type="term" value="C:membrane"/>
    <property type="evidence" value="ECO:0007669"/>
    <property type="project" value="UniProtKB-SubCell"/>
</dbReference>
<gene>
    <name evidence="9" type="primary">LOC107413768</name>
</gene>
<evidence type="ECO:0000256" key="5">
    <source>
        <dbReference type="SAM" id="MobiDB-lite"/>
    </source>
</evidence>
<evidence type="ECO:0000256" key="2">
    <source>
        <dbReference type="ARBA" id="ARBA00022692"/>
    </source>
</evidence>
<feature type="transmembrane region" description="Helical" evidence="6">
    <location>
        <begin position="334"/>
        <end position="355"/>
    </location>
</feature>
<evidence type="ECO:0000313" key="8">
    <source>
        <dbReference type="Proteomes" id="UP001652623"/>
    </source>
</evidence>
<evidence type="ECO:0000259" key="7">
    <source>
        <dbReference type="Pfam" id="PF03151"/>
    </source>
</evidence>
<feature type="transmembrane region" description="Helical" evidence="6">
    <location>
        <begin position="259"/>
        <end position="276"/>
    </location>
</feature>
<feature type="transmembrane region" description="Helical" evidence="6">
    <location>
        <begin position="145"/>
        <end position="168"/>
    </location>
</feature>
<feature type="transmembrane region" description="Helical" evidence="6">
    <location>
        <begin position="362"/>
        <end position="383"/>
    </location>
</feature>
<dbReference type="AlphaFoldDB" id="A0A6P3ZUX6"/>
<feature type="transmembrane region" description="Helical" evidence="6">
    <location>
        <begin position="389"/>
        <end position="406"/>
    </location>
</feature>
<evidence type="ECO:0000256" key="1">
    <source>
        <dbReference type="ARBA" id="ARBA00004141"/>
    </source>
</evidence>
<feature type="region of interest" description="Disordered" evidence="5">
    <location>
        <begin position="61"/>
        <end position="107"/>
    </location>
</feature>
<sequence>MAQIVLSASLPSILPLNHHRAAKKLKWVLSCSCSGKNNLRIFTGFRSSRGSQIVVVSGLEGNNSGHISDPQLPAEGQEEAQAQAQAQPHLRHSWTNNKPSDQDPPPKMKTTSRFFTIGLVSAWYSSNIGVLLLNKYLLSNYGFKYPIFLTMCHMTACSLFSYVAIAWMKMVPMQTIRSRVQFLKISALSLVFCVSVVFGNISLRYLPVSFNQAIGATTPFFTAVFAYLMTLKREAWLTYVTLIPVVTGVIIASGGEPSFHLFGFIICVAATAARALKSVLQGILLSSEGEKLNSMNLLLYMAPIAVVFLLPATLIMEENVVGITLALARDDIKIIWYLIFNSALAYFVNLTNFLVTKHTSPLTLQVLGNAKGAVAVVVSILIFRNPVSVTGMLGYTLTVLGVVLYSEAKKRSKS</sequence>
<dbReference type="KEGG" id="zju:107413768"/>
<evidence type="ECO:0000256" key="3">
    <source>
        <dbReference type="ARBA" id="ARBA00022989"/>
    </source>
</evidence>
<dbReference type="PANTHER" id="PTHR11132">
    <property type="entry name" value="SOLUTE CARRIER FAMILY 35"/>
    <property type="match status" value="1"/>
</dbReference>
<keyword evidence="3 6" id="KW-1133">Transmembrane helix</keyword>
<dbReference type="InterPro" id="IPR037185">
    <property type="entry name" value="EmrE-like"/>
</dbReference>
<proteinExistence type="predicted"/>
<keyword evidence="4 6" id="KW-0472">Membrane</keyword>
<dbReference type="InParanoid" id="A0A6P3ZUX6"/>
<feature type="transmembrane region" description="Helical" evidence="6">
    <location>
        <begin position="236"/>
        <end position="253"/>
    </location>
</feature>
<dbReference type="GeneID" id="107413768"/>
<reference evidence="9" key="1">
    <citation type="submission" date="2025-08" db="UniProtKB">
        <authorList>
            <consortium name="RefSeq"/>
        </authorList>
    </citation>
    <scope>IDENTIFICATION</scope>
    <source>
        <tissue evidence="9">Seedling</tissue>
    </source>
</reference>
<feature type="transmembrane region" description="Helical" evidence="6">
    <location>
        <begin position="180"/>
        <end position="203"/>
    </location>
</feature>
<feature type="transmembrane region" description="Helical" evidence="6">
    <location>
        <begin position="114"/>
        <end position="133"/>
    </location>
</feature>
<dbReference type="Proteomes" id="UP001652623">
    <property type="component" value="Chromosome 8"/>
</dbReference>
<feature type="domain" description="Sugar phosphate transporter" evidence="7">
    <location>
        <begin position="119"/>
        <end position="406"/>
    </location>
</feature>
<dbReference type="Pfam" id="PF03151">
    <property type="entry name" value="TPT"/>
    <property type="match status" value="1"/>
</dbReference>